<dbReference type="RefSeq" id="XP_037214513.1">
    <property type="nucleotide sequence ID" value="XM_037369307.1"/>
</dbReference>
<comment type="caution">
    <text evidence="1">The sequence shown here is derived from an EMBL/GenBank/DDBJ whole genome shotgun (WGS) entry which is preliminary data.</text>
</comment>
<sequence length="136" mass="14493">MCSPHPLLRSSMDAPGLASPILFSSLSLSLPVTVTVTIGLGGSVDDVLLDDGRTVRLRFIRRHEQLFTPPSSDGLFSAEVTAGSGLGAAFQLQEIRVRVYATHTRDTGHAMADQIAFNIISTRIRAAQATSLCANL</sequence>
<dbReference type="EMBL" id="JACAZF010000013">
    <property type="protein sequence ID" value="KAF7291391.1"/>
    <property type="molecule type" value="Genomic_DNA"/>
</dbReference>
<proteinExistence type="predicted"/>
<dbReference type="GeneID" id="59351823"/>
<name>A0A8H6VTI0_9AGAR</name>
<reference evidence="1" key="1">
    <citation type="submission" date="2020-05" db="EMBL/GenBank/DDBJ databases">
        <title>Mycena genomes resolve the evolution of fungal bioluminescence.</title>
        <authorList>
            <person name="Tsai I.J."/>
        </authorList>
    </citation>
    <scope>NUCLEOTIDE SEQUENCE</scope>
    <source>
        <strain evidence="1">171206Taipei</strain>
    </source>
</reference>
<keyword evidence="2" id="KW-1185">Reference proteome</keyword>
<dbReference type="AlphaFoldDB" id="A0A8H6VTI0"/>
<gene>
    <name evidence="1" type="ORF">MIND_01283700</name>
</gene>
<evidence type="ECO:0000313" key="1">
    <source>
        <dbReference type="EMBL" id="KAF7291391.1"/>
    </source>
</evidence>
<protein>
    <submittedName>
        <fullName evidence="1">Uncharacterized protein</fullName>
    </submittedName>
</protein>
<accession>A0A8H6VTI0</accession>
<evidence type="ECO:0000313" key="2">
    <source>
        <dbReference type="Proteomes" id="UP000636479"/>
    </source>
</evidence>
<organism evidence="1 2">
    <name type="scientific">Mycena indigotica</name>
    <dbReference type="NCBI Taxonomy" id="2126181"/>
    <lineage>
        <taxon>Eukaryota</taxon>
        <taxon>Fungi</taxon>
        <taxon>Dikarya</taxon>
        <taxon>Basidiomycota</taxon>
        <taxon>Agaricomycotina</taxon>
        <taxon>Agaricomycetes</taxon>
        <taxon>Agaricomycetidae</taxon>
        <taxon>Agaricales</taxon>
        <taxon>Marasmiineae</taxon>
        <taxon>Mycenaceae</taxon>
        <taxon>Mycena</taxon>
    </lineage>
</organism>
<dbReference type="Proteomes" id="UP000636479">
    <property type="component" value="Unassembled WGS sequence"/>
</dbReference>